<dbReference type="InterPro" id="IPR000683">
    <property type="entry name" value="Gfo/Idh/MocA-like_OxRdtase_N"/>
</dbReference>
<dbReference type="EMBL" id="JAOUSE010000069">
    <property type="protein sequence ID" value="MCU9595701.1"/>
    <property type="molecule type" value="Genomic_DNA"/>
</dbReference>
<comment type="caution">
    <text evidence="4">The sequence shown here is derived from an EMBL/GenBank/DDBJ whole genome shotgun (WGS) entry which is preliminary data.</text>
</comment>
<feature type="domain" description="Gfo/Idh/MocA-like oxidoreductase N-terminal" evidence="2">
    <location>
        <begin position="1"/>
        <end position="120"/>
    </location>
</feature>
<feature type="domain" description="GFO/IDH/MocA-like oxidoreductase" evidence="3">
    <location>
        <begin position="130"/>
        <end position="258"/>
    </location>
</feature>
<protein>
    <submittedName>
        <fullName evidence="4">Gfo/Idh/MocA family oxidoreductase</fullName>
    </submittedName>
</protein>
<dbReference type="PANTHER" id="PTHR43818">
    <property type="entry name" value="BCDNA.GH03377"/>
    <property type="match status" value="1"/>
</dbReference>
<evidence type="ECO:0000256" key="1">
    <source>
        <dbReference type="ARBA" id="ARBA00023002"/>
    </source>
</evidence>
<name>A0ABT2WJ27_9BACI</name>
<evidence type="ECO:0000259" key="2">
    <source>
        <dbReference type="Pfam" id="PF01408"/>
    </source>
</evidence>
<organism evidence="4 5">
    <name type="scientific">Pallidibacillus thermolactis</name>
    <dbReference type="NCBI Taxonomy" id="251051"/>
    <lineage>
        <taxon>Bacteria</taxon>
        <taxon>Bacillati</taxon>
        <taxon>Bacillota</taxon>
        <taxon>Bacilli</taxon>
        <taxon>Bacillales</taxon>
        <taxon>Bacillaceae</taxon>
        <taxon>Pallidibacillus</taxon>
    </lineage>
</organism>
<accession>A0ABT2WJ27</accession>
<keyword evidence="1" id="KW-0560">Oxidoreductase</keyword>
<dbReference type="Proteomes" id="UP001208656">
    <property type="component" value="Unassembled WGS sequence"/>
</dbReference>
<dbReference type="PANTHER" id="PTHR43818:SF11">
    <property type="entry name" value="BCDNA.GH03377"/>
    <property type="match status" value="1"/>
</dbReference>
<dbReference type="SUPFAM" id="SSF55347">
    <property type="entry name" value="Glyceraldehyde-3-phosphate dehydrogenase-like, C-terminal domain"/>
    <property type="match status" value="1"/>
</dbReference>
<dbReference type="InterPro" id="IPR036291">
    <property type="entry name" value="NAD(P)-bd_dom_sf"/>
</dbReference>
<dbReference type="Pfam" id="PF22725">
    <property type="entry name" value="GFO_IDH_MocA_C3"/>
    <property type="match status" value="1"/>
</dbReference>
<dbReference type="Gene3D" id="3.40.50.720">
    <property type="entry name" value="NAD(P)-binding Rossmann-like Domain"/>
    <property type="match status" value="1"/>
</dbReference>
<dbReference type="SUPFAM" id="SSF51735">
    <property type="entry name" value="NAD(P)-binding Rossmann-fold domains"/>
    <property type="match status" value="1"/>
</dbReference>
<reference evidence="4 5" key="1">
    <citation type="submission" date="2022-10" db="EMBL/GenBank/DDBJ databases">
        <title>Description of Fervidibacillus gen. nov. in the family Fervidibacillaceae fam. nov. with two species, Fervidibacillus albus sp. nov., and Fervidibacillus halotolerans sp. nov., isolated from tidal flat sediments.</title>
        <authorList>
            <person name="Kwon K.K."/>
            <person name="Yang S.-H."/>
        </authorList>
    </citation>
    <scope>NUCLEOTIDE SEQUENCE [LARGE SCALE GENOMIC DNA]</scope>
    <source>
        <strain evidence="4 5">DSM 23332</strain>
    </source>
</reference>
<gene>
    <name evidence="4" type="ORF">OEV82_14830</name>
</gene>
<proteinExistence type="predicted"/>
<dbReference type="InterPro" id="IPR055170">
    <property type="entry name" value="GFO_IDH_MocA-like_dom"/>
</dbReference>
<keyword evidence="5" id="KW-1185">Reference proteome</keyword>
<sequence>MKVGIIGGGFGLSVQAPIISMHPHMEVVAVSTMHRHQLPDEFFYWNNPPKHYRNWVKMLEAEELDLLFVSSLPPNHYEMVKSAMQKRIHVVCEKPFTMNSKESKQLLQLSKESEVKVIIDFEWRFLPIRQKMKQMLKDDLIGKILHFEHHVSIPQYHYLQTTKQGWQGEKDKFGGMLGAAGSHMIDCLTWLLQDDVQVVNGLLHTHIPNGAGEKRDADDAFFIHGKMKSRSTFSIQFISGVNHGFGSRINIYGSRGTISLINNQQLRFGKASDRLKKLDPLRQLKVPQHLSKEASEYYPAFYPFLEKVYEFIAFNKMDNDLPLIEDGHRNQIILDRIRGL</sequence>
<dbReference type="RefSeq" id="WP_263062301.1">
    <property type="nucleotide sequence ID" value="NZ_JAOUSE010000069.1"/>
</dbReference>
<dbReference type="Pfam" id="PF01408">
    <property type="entry name" value="GFO_IDH_MocA"/>
    <property type="match status" value="1"/>
</dbReference>
<evidence type="ECO:0000313" key="4">
    <source>
        <dbReference type="EMBL" id="MCU9595701.1"/>
    </source>
</evidence>
<evidence type="ECO:0000313" key="5">
    <source>
        <dbReference type="Proteomes" id="UP001208656"/>
    </source>
</evidence>
<dbReference type="Gene3D" id="3.30.360.10">
    <property type="entry name" value="Dihydrodipicolinate Reductase, domain 2"/>
    <property type="match status" value="1"/>
</dbReference>
<evidence type="ECO:0000259" key="3">
    <source>
        <dbReference type="Pfam" id="PF22725"/>
    </source>
</evidence>
<dbReference type="InterPro" id="IPR050463">
    <property type="entry name" value="Gfo/Idh/MocA_oxidrdct_glycsds"/>
</dbReference>